<keyword evidence="1" id="KW-0472">Membrane</keyword>
<dbReference type="RefSeq" id="WP_061426061.1">
    <property type="nucleotide sequence ID" value="NZ_CABPRK010000011.1"/>
</dbReference>
<dbReference type="Pfam" id="PF04892">
    <property type="entry name" value="VanZ"/>
    <property type="match status" value="1"/>
</dbReference>
<keyword evidence="1" id="KW-0812">Transmembrane</keyword>
<dbReference type="PIRSF" id="PIRSF019083">
    <property type="entry name" value="UCP019083_VanZ"/>
    <property type="match status" value="1"/>
</dbReference>
<name>A0A127EEB5_CLOPF</name>
<reference evidence="3 4" key="1">
    <citation type="journal article" date="2016" name="PLoS ONE">
        <title>Plasmid Characterization and Chromosome Analysis of Two netF+ Clostridium perfringens Isolates Associated with Foal and Canine Necrotizing Enteritis.</title>
        <authorList>
            <person name="Mehdizadeh Gohari I."/>
            <person name="Kropinski A.M."/>
            <person name="Weese S.J."/>
            <person name="Parreira V.R."/>
            <person name="Whitehead A.E."/>
            <person name="Boerlin P."/>
            <person name="Prescott J.F."/>
        </authorList>
    </citation>
    <scope>NUCLEOTIDE SEQUENCE [LARGE SCALE GENOMIC DNA]</scope>
    <source>
        <strain evidence="3 4">JP838</strain>
    </source>
</reference>
<dbReference type="OrthoDB" id="291892at2"/>
<accession>A0A127EEB5</accession>
<evidence type="ECO:0000256" key="1">
    <source>
        <dbReference type="SAM" id="Phobius"/>
    </source>
</evidence>
<protein>
    <submittedName>
        <fullName evidence="3">VanZ family protein</fullName>
    </submittedName>
</protein>
<feature type="transmembrane region" description="Helical" evidence="1">
    <location>
        <begin position="123"/>
        <end position="139"/>
    </location>
</feature>
<evidence type="ECO:0000313" key="4">
    <source>
        <dbReference type="Proteomes" id="UP000070260"/>
    </source>
</evidence>
<feature type="transmembrane region" description="Helical" evidence="1">
    <location>
        <begin position="57"/>
        <end position="79"/>
    </location>
</feature>
<gene>
    <name evidence="3" type="ORF">JFP838_00470</name>
</gene>
<organism evidence="3 4">
    <name type="scientific">Clostridium perfringens</name>
    <dbReference type="NCBI Taxonomy" id="1502"/>
    <lineage>
        <taxon>Bacteria</taxon>
        <taxon>Bacillati</taxon>
        <taxon>Bacillota</taxon>
        <taxon>Clostridia</taxon>
        <taxon>Eubacteriales</taxon>
        <taxon>Clostridiaceae</taxon>
        <taxon>Clostridium</taxon>
    </lineage>
</organism>
<evidence type="ECO:0000259" key="2">
    <source>
        <dbReference type="Pfam" id="PF04892"/>
    </source>
</evidence>
<feature type="domain" description="VanZ-like" evidence="2">
    <location>
        <begin position="11"/>
        <end position="139"/>
    </location>
</feature>
<proteinExistence type="predicted"/>
<dbReference type="Proteomes" id="UP000070260">
    <property type="component" value="Chromosome"/>
</dbReference>
<dbReference type="PATRIC" id="fig|1502.177.peg.78"/>
<dbReference type="InterPro" id="IPR006976">
    <property type="entry name" value="VanZ-like"/>
</dbReference>
<dbReference type="NCBIfam" id="NF037970">
    <property type="entry name" value="vanZ_1"/>
    <property type="match status" value="1"/>
</dbReference>
<keyword evidence="1" id="KW-1133">Transmembrane helix</keyword>
<feature type="transmembrane region" description="Helical" evidence="1">
    <location>
        <begin position="91"/>
        <end position="111"/>
    </location>
</feature>
<dbReference type="AlphaFoldDB" id="A0A127EEB5"/>
<dbReference type="InterPro" id="IPR016747">
    <property type="entry name" value="Phosphotransbutyrylase"/>
</dbReference>
<sequence length="148" mass="17120">MENKRKRIIAWSLMILWMAFIFFMSSQPGEVSSKQSNFVVILLDMFGMDLNSRFGELSTYIIRKGAHFTEYMILYFLAFNLLRLYITRKKAYIYSLIIVFGYACSDEFHQLFVEGRSGQFKDVLIDTSGGIFGSLLAILKSKIFSNKA</sequence>
<dbReference type="EMBL" id="CP010994">
    <property type="protein sequence ID" value="AMN34298.1"/>
    <property type="molecule type" value="Genomic_DNA"/>
</dbReference>
<evidence type="ECO:0000313" key="3">
    <source>
        <dbReference type="EMBL" id="AMN34298.1"/>
    </source>
</evidence>